<sequence length="434" mass="48812">MHPRASLSFSSQGSSSTVSPSQAIQTSVPSVPQADNDELWSLSSAKTLVDCFLQEPRYQFDFNRQAALLTMFNTRSEILIFPSSTALQTYKFCKKYAKVYPERVHYFQSQGLGSPVLVKSSPKPSLNIFSRPKTNVPCITIYKYIQPPLPNQKEANMDKHEYVKVYEKPVNDKACTAFTLAFTPDPLSPENNFQITMLSHHSKNYIDCMVKGTKLRIMERKTKNRATNISKSLVKALVLDDEMEILNDYYSENLPETGTGKGKKQDSGSISPDCHLMNDYAYIDSAPLRLFFSNFRRSPQSFKDIAQYTSSTLDFSAEIPEEETITILENSGRTADSVAHEQFEARRRTKTSFPSSVAAENAFLLPDSPSFYDTFLSFSQNENSLILSCILMVAKEQKMKQKCTGSKRREALVSSCDSTETNYTGQLGLGHLVT</sequence>
<feature type="region of interest" description="Disordered" evidence="1">
    <location>
        <begin position="1"/>
        <end position="30"/>
    </location>
</feature>
<organism evidence="2 3">
    <name type="scientific">Babjeviella inositovora NRRL Y-12698</name>
    <dbReference type="NCBI Taxonomy" id="984486"/>
    <lineage>
        <taxon>Eukaryota</taxon>
        <taxon>Fungi</taxon>
        <taxon>Dikarya</taxon>
        <taxon>Ascomycota</taxon>
        <taxon>Saccharomycotina</taxon>
        <taxon>Pichiomycetes</taxon>
        <taxon>Serinales incertae sedis</taxon>
        <taxon>Babjeviella</taxon>
    </lineage>
</organism>
<evidence type="ECO:0000313" key="2">
    <source>
        <dbReference type="EMBL" id="ODQ78574.1"/>
    </source>
</evidence>
<name>A0A1E3QM87_9ASCO</name>
<dbReference type="GeneID" id="30148433"/>
<reference evidence="3" key="1">
    <citation type="submission" date="2016-05" db="EMBL/GenBank/DDBJ databases">
        <title>Comparative genomics of biotechnologically important yeasts.</title>
        <authorList>
            <consortium name="DOE Joint Genome Institute"/>
            <person name="Riley R."/>
            <person name="Haridas S."/>
            <person name="Wolfe K.H."/>
            <person name="Lopes M.R."/>
            <person name="Hittinger C.T."/>
            <person name="Goker M."/>
            <person name="Salamov A."/>
            <person name="Wisecaver J."/>
            <person name="Long T.M."/>
            <person name="Aerts A.L."/>
            <person name="Barry K."/>
            <person name="Choi C."/>
            <person name="Clum A."/>
            <person name="Coughlan A.Y."/>
            <person name="Deshpande S."/>
            <person name="Douglass A.P."/>
            <person name="Hanson S.J."/>
            <person name="Klenk H.-P."/>
            <person name="Labutti K."/>
            <person name="Lapidus A."/>
            <person name="Lindquist E."/>
            <person name="Lipzen A."/>
            <person name="Meier-Kolthoff J.P."/>
            <person name="Ohm R.A."/>
            <person name="Otillar R.P."/>
            <person name="Pangilinan J."/>
            <person name="Peng Y."/>
            <person name="Rokas A."/>
            <person name="Rosa C.A."/>
            <person name="Scheuner C."/>
            <person name="Sibirny A.A."/>
            <person name="Slot J.C."/>
            <person name="Stielow J.B."/>
            <person name="Sun H."/>
            <person name="Kurtzman C.P."/>
            <person name="Blackwell M."/>
            <person name="Grigoriev I.V."/>
            <person name="Jeffries T.W."/>
        </authorList>
    </citation>
    <scope>NUCLEOTIDE SEQUENCE [LARGE SCALE GENOMIC DNA]</scope>
    <source>
        <strain evidence="3">NRRL Y-12698</strain>
    </source>
</reference>
<evidence type="ECO:0000313" key="3">
    <source>
        <dbReference type="Proteomes" id="UP000094336"/>
    </source>
</evidence>
<feature type="compositionally biased region" description="Low complexity" evidence="1">
    <location>
        <begin position="1"/>
        <end position="21"/>
    </location>
</feature>
<protein>
    <submittedName>
        <fullName evidence="2">Uncharacterized protein</fullName>
    </submittedName>
</protein>
<dbReference type="RefSeq" id="XP_018983902.1">
    <property type="nucleotide sequence ID" value="XM_019130580.1"/>
</dbReference>
<dbReference type="Proteomes" id="UP000094336">
    <property type="component" value="Unassembled WGS sequence"/>
</dbReference>
<dbReference type="AlphaFoldDB" id="A0A1E3QM87"/>
<proteinExistence type="predicted"/>
<accession>A0A1E3QM87</accession>
<gene>
    <name evidence="2" type="ORF">BABINDRAFT_168298</name>
</gene>
<dbReference type="EMBL" id="KV454435">
    <property type="protein sequence ID" value="ODQ78574.1"/>
    <property type="molecule type" value="Genomic_DNA"/>
</dbReference>
<evidence type="ECO:0000256" key="1">
    <source>
        <dbReference type="SAM" id="MobiDB-lite"/>
    </source>
</evidence>
<keyword evidence="3" id="KW-1185">Reference proteome</keyword>